<protein>
    <submittedName>
        <fullName evidence="1">Uncharacterized protein</fullName>
    </submittedName>
</protein>
<dbReference type="Proteomes" id="UP000242414">
    <property type="component" value="Unassembled WGS sequence"/>
</dbReference>
<evidence type="ECO:0000313" key="1">
    <source>
        <dbReference type="EMBL" id="ORE02579.1"/>
    </source>
</evidence>
<name>A0A1X0QS58_RHIZD</name>
<organism evidence="1">
    <name type="scientific">Rhizopus microsporus var. microsporus</name>
    <dbReference type="NCBI Taxonomy" id="86635"/>
    <lineage>
        <taxon>Eukaryota</taxon>
        <taxon>Fungi</taxon>
        <taxon>Fungi incertae sedis</taxon>
        <taxon>Mucoromycota</taxon>
        <taxon>Mucoromycotina</taxon>
        <taxon>Mucoromycetes</taxon>
        <taxon>Mucorales</taxon>
        <taxon>Mucorineae</taxon>
        <taxon>Rhizopodaceae</taxon>
        <taxon>Rhizopus</taxon>
    </lineage>
</organism>
<gene>
    <name evidence="1" type="ORF">BCV72DRAFT_317557</name>
</gene>
<feature type="non-terminal residue" evidence="1">
    <location>
        <position position="1"/>
    </location>
</feature>
<sequence length="73" mass="8265">FSYSCLILNSLSQTNKKPSIQTVGHINPGHQFYLMRVHRPVQYIKRITKLRATHISNDISTFGSTVLTAIYSA</sequence>
<reference evidence="1" key="1">
    <citation type="journal article" date="2016" name="Proc. Natl. Acad. Sci. U.S.A.">
        <title>Lipid metabolic changes in an early divergent fungus govern the establishment of a mutualistic symbiosis with endobacteria.</title>
        <authorList>
            <person name="Lastovetsky O.A."/>
            <person name="Gaspar M.L."/>
            <person name="Mondo S.J."/>
            <person name="LaButti K.M."/>
            <person name="Sandor L."/>
            <person name="Grigoriev I.V."/>
            <person name="Henry S.A."/>
            <person name="Pawlowska T.E."/>
        </authorList>
    </citation>
    <scope>NUCLEOTIDE SEQUENCE [LARGE SCALE GENOMIC DNA]</scope>
    <source>
        <strain evidence="1">ATCC 52814</strain>
    </source>
</reference>
<dbReference type="AlphaFoldDB" id="A0A1X0QS58"/>
<proteinExistence type="predicted"/>
<dbReference type="EMBL" id="KV922043">
    <property type="protein sequence ID" value="ORE02579.1"/>
    <property type="molecule type" value="Genomic_DNA"/>
</dbReference>
<dbReference type="VEuPathDB" id="FungiDB:BCV72DRAFT_317557"/>
<accession>A0A1X0QS58</accession>